<organism evidence="2 3">
    <name type="scientific">Mollisia scopiformis</name>
    <name type="common">Conifer needle endophyte fungus</name>
    <name type="synonym">Phialocephala scopiformis</name>
    <dbReference type="NCBI Taxonomy" id="149040"/>
    <lineage>
        <taxon>Eukaryota</taxon>
        <taxon>Fungi</taxon>
        <taxon>Dikarya</taxon>
        <taxon>Ascomycota</taxon>
        <taxon>Pezizomycotina</taxon>
        <taxon>Leotiomycetes</taxon>
        <taxon>Helotiales</taxon>
        <taxon>Mollisiaceae</taxon>
        <taxon>Mollisia</taxon>
    </lineage>
</organism>
<evidence type="ECO:0000313" key="2">
    <source>
        <dbReference type="EMBL" id="KUJ23177.1"/>
    </source>
</evidence>
<feature type="region of interest" description="Disordered" evidence="1">
    <location>
        <begin position="35"/>
        <end position="120"/>
    </location>
</feature>
<dbReference type="AlphaFoldDB" id="A0A194XTZ4"/>
<sequence>MRAEEQKSKGIWQEPLVEARNLRMERLKKNTREEMAAYASTSGEGDVKGKGGQIDLVGEMSPNDKKVLDEAEERLRQETANETPEGRQKRVARLRAENARKREKLKTEILQKNTESVRRS</sequence>
<accession>A0A194XTZ4</accession>
<protein>
    <submittedName>
        <fullName evidence="2">Uncharacterized protein</fullName>
    </submittedName>
</protein>
<dbReference type="InParanoid" id="A0A194XTZ4"/>
<reference evidence="2 3" key="1">
    <citation type="submission" date="2015-10" db="EMBL/GenBank/DDBJ databases">
        <title>Full genome of DAOMC 229536 Phialocephala scopiformis, a fungal endophyte of spruce producing the potent anti-insectan compound rugulosin.</title>
        <authorList>
            <consortium name="DOE Joint Genome Institute"/>
            <person name="Walker A.K."/>
            <person name="Frasz S.L."/>
            <person name="Seifert K.A."/>
            <person name="Miller J.D."/>
            <person name="Mondo S.J."/>
            <person name="Labutti K."/>
            <person name="Lipzen A."/>
            <person name="Dockter R."/>
            <person name="Kennedy M."/>
            <person name="Grigoriev I.V."/>
            <person name="Spatafora J.W."/>
        </authorList>
    </citation>
    <scope>NUCLEOTIDE SEQUENCE [LARGE SCALE GENOMIC DNA]</scope>
    <source>
        <strain evidence="2 3">CBS 120377</strain>
    </source>
</reference>
<evidence type="ECO:0000313" key="3">
    <source>
        <dbReference type="Proteomes" id="UP000070700"/>
    </source>
</evidence>
<name>A0A194XTZ4_MOLSC</name>
<dbReference type="Proteomes" id="UP000070700">
    <property type="component" value="Unassembled WGS sequence"/>
</dbReference>
<keyword evidence="3" id="KW-1185">Reference proteome</keyword>
<dbReference type="EMBL" id="KQ947405">
    <property type="protein sequence ID" value="KUJ23177.1"/>
    <property type="molecule type" value="Genomic_DNA"/>
</dbReference>
<evidence type="ECO:0000256" key="1">
    <source>
        <dbReference type="SAM" id="MobiDB-lite"/>
    </source>
</evidence>
<gene>
    <name evidence="2" type="ORF">LY89DRAFT_713695</name>
</gene>
<dbReference type="GeneID" id="28827796"/>
<dbReference type="KEGG" id="psco:LY89DRAFT_713695"/>
<proteinExistence type="predicted"/>
<dbReference type="RefSeq" id="XP_018077532.1">
    <property type="nucleotide sequence ID" value="XM_018218070.1"/>
</dbReference>
<feature type="compositionally biased region" description="Basic and acidic residues" evidence="1">
    <location>
        <begin position="62"/>
        <end position="120"/>
    </location>
</feature>